<dbReference type="STRING" id="946122.A0A0C2X2V7"/>
<accession>A0A0C2X2V7</accession>
<feature type="transmembrane region" description="Helical" evidence="1">
    <location>
        <begin position="12"/>
        <end position="36"/>
    </location>
</feature>
<feature type="transmembrane region" description="Helical" evidence="1">
    <location>
        <begin position="121"/>
        <end position="143"/>
    </location>
</feature>
<keyword evidence="1" id="KW-0812">Transmembrane</keyword>
<reference evidence="2 3" key="1">
    <citation type="submission" date="2014-04" db="EMBL/GenBank/DDBJ databases">
        <title>Evolutionary Origins and Diversification of the Mycorrhizal Mutualists.</title>
        <authorList>
            <consortium name="DOE Joint Genome Institute"/>
            <consortium name="Mycorrhizal Genomics Consortium"/>
            <person name="Kohler A."/>
            <person name="Kuo A."/>
            <person name="Nagy L.G."/>
            <person name="Floudas D."/>
            <person name="Copeland A."/>
            <person name="Barry K.W."/>
            <person name="Cichocki N."/>
            <person name="Veneault-Fourrey C."/>
            <person name="LaButti K."/>
            <person name="Lindquist E.A."/>
            <person name="Lipzen A."/>
            <person name="Lundell T."/>
            <person name="Morin E."/>
            <person name="Murat C."/>
            <person name="Riley R."/>
            <person name="Ohm R."/>
            <person name="Sun H."/>
            <person name="Tunlid A."/>
            <person name="Henrissat B."/>
            <person name="Grigoriev I.V."/>
            <person name="Hibbett D.S."/>
            <person name="Martin F."/>
        </authorList>
    </citation>
    <scope>NUCLEOTIDE SEQUENCE [LARGE SCALE GENOMIC DNA]</scope>
    <source>
        <strain evidence="2 3">Koide BX008</strain>
    </source>
</reference>
<dbReference type="OrthoDB" id="3357408at2759"/>
<keyword evidence="1" id="KW-1133">Transmembrane helix</keyword>
<protein>
    <submittedName>
        <fullName evidence="2">Uncharacterized protein</fullName>
    </submittedName>
</protein>
<evidence type="ECO:0000256" key="1">
    <source>
        <dbReference type="SAM" id="Phobius"/>
    </source>
</evidence>
<evidence type="ECO:0000313" key="2">
    <source>
        <dbReference type="EMBL" id="KIL63023.1"/>
    </source>
</evidence>
<proteinExistence type="predicted"/>
<organism evidence="2 3">
    <name type="scientific">Amanita muscaria (strain Koide BX008)</name>
    <dbReference type="NCBI Taxonomy" id="946122"/>
    <lineage>
        <taxon>Eukaryota</taxon>
        <taxon>Fungi</taxon>
        <taxon>Dikarya</taxon>
        <taxon>Basidiomycota</taxon>
        <taxon>Agaricomycotina</taxon>
        <taxon>Agaricomycetes</taxon>
        <taxon>Agaricomycetidae</taxon>
        <taxon>Agaricales</taxon>
        <taxon>Pluteineae</taxon>
        <taxon>Amanitaceae</taxon>
        <taxon>Amanita</taxon>
    </lineage>
</organism>
<evidence type="ECO:0000313" key="3">
    <source>
        <dbReference type="Proteomes" id="UP000054549"/>
    </source>
</evidence>
<dbReference type="EMBL" id="KN818263">
    <property type="protein sequence ID" value="KIL63023.1"/>
    <property type="molecule type" value="Genomic_DNA"/>
</dbReference>
<dbReference type="HOGENOM" id="CLU_044614_1_1_1"/>
<sequence length="320" mass="36279">MPSLTDAQSYLVAVFTQALLYGIYIATLIQCFRWLIFSDEGWKLREKTNSLMVFAVIFIFVTSTIYLVTSLQYEINEYTRAEDWNQYGTVMAMVCQRLMVFLQTVNIIYRCWVVYSKSWHVICVPVIFWLASLACSVLFLYAAGLNYKGQTYSTTVARIGLKALIGLYACNIVITVYTTTAIIYRIFSTRNASGGKRLNYVMRILAESGILYTSTIIFRLVGVLLVTGNSSTWVEWVIAGISDSIVAGITFNLILIRVYQSRVELQDSLTYSSGERALSGTHFNDNDLQITPQGSSFNALDEAKDEIKENRRSRDGMHEH</sequence>
<dbReference type="AlphaFoldDB" id="A0A0C2X2V7"/>
<feature type="transmembrane region" description="Helical" evidence="1">
    <location>
        <begin position="88"/>
        <end position="109"/>
    </location>
</feature>
<feature type="transmembrane region" description="Helical" evidence="1">
    <location>
        <begin position="233"/>
        <end position="256"/>
    </location>
</feature>
<feature type="transmembrane region" description="Helical" evidence="1">
    <location>
        <begin position="163"/>
        <end position="184"/>
    </location>
</feature>
<feature type="transmembrane region" description="Helical" evidence="1">
    <location>
        <begin position="48"/>
        <end position="68"/>
    </location>
</feature>
<name>A0A0C2X2V7_AMAMK</name>
<keyword evidence="1" id="KW-0472">Membrane</keyword>
<keyword evidence="3" id="KW-1185">Reference proteome</keyword>
<dbReference type="Proteomes" id="UP000054549">
    <property type="component" value="Unassembled WGS sequence"/>
</dbReference>
<gene>
    <name evidence="2" type="ORF">M378DRAFT_80336</name>
</gene>
<feature type="transmembrane region" description="Helical" evidence="1">
    <location>
        <begin position="204"/>
        <end position="227"/>
    </location>
</feature>
<dbReference type="InParanoid" id="A0A0C2X2V7"/>